<name>A0A4C1UDQ5_EUMVA</name>
<dbReference type="AlphaFoldDB" id="A0A4C1UDQ5"/>
<keyword evidence="3" id="KW-1185">Reference proteome</keyword>
<dbReference type="EMBL" id="BGZK01000163">
    <property type="protein sequence ID" value="GBP24581.1"/>
    <property type="molecule type" value="Genomic_DNA"/>
</dbReference>
<evidence type="ECO:0000256" key="1">
    <source>
        <dbReference type="SAM" id="MobiDB-lite"/>
    </source>
</evidence>
<dbReference type="Proteomes" id="UP000299102">
    <property type="component" value="Unassembled WGS sequence"/>
</dbReference>
<feature type="region of interest" description="Disordered" evidence="1">
    <location>
        <begin position="30"/>
        <end position="59"/>
    </location>
</feature>
<comment type="caution">
    <text evidence="2">The sequence shown here is derived from an EMBL/GenBank/DDBJ whole genome shotgun (WGS) entry which is preliminary data.</text>
</comment>
<gene>
    <name evidence="2" type="ORF">EVAR_79490_1</name>
</gene>
<protein>
    <submittedName>
        <fullName evidence="2">Uncharacterized protein</fullName>
    </submittedName>
</protein>
<proteinExistence type="predicted"/>
<evidence type="ECO:0000313" key="2">
    <source>
        <dbReference type="EMBL" id="GBP24581.1"/>
    </source>
</evidence>
<sequence length="89" mass="10075">MHQRSLGGRQLLTMQTAPAQRCANLLKPPGENLVSGTKRAGQLVLHKTKTGQRSESRKKEIDIENGLGIPIEIPNIYREFDFMVGRYKR</sequence>
<organism evidence="2 3">
    <name type="scientific">Eumeta variegata</name>
    <name type="common">Bagworm moth</name>
    <name type="synonym">Eumeta japonica</name>
    <dbReference type="NCBI Taxonomy" id="151549"/>
    <lineage>
        <taxon>Eukaryota</taxon>
        <taxon>Metazoa</taxon>
        <taxon>Ecdysozoa</taxon>
        <taxon>Arthropoda</taxon>
        <taxon>Hexapoda</taxon>
        <taxon>Insecta</taxon>
        <taxon>Pterygota</taxon>
        <taxon>Neoptera</taxon>
        <taxon>Endopterygota</taxon>
        <taxon>Lepidoptera</taxon>
        <taxon>Glossata</taxon>
        <taxon>Ditrysia</taxon>
        <taxon>Tineoidea</taxon>
        <taxon>Psychidae</taxon>
        <taxon>Oiketicinae</taxon>
        <taxon>Eumeta</taxon>
    </lineage>
</organism>
<evidence type="ECO:0000313" key="3">
    <source>
        <dbReference type="Proteomes" id="UP000299102"/>
    </source>
</evidence>
<reference evidence="2 3" key="1">
    <citation type="journal article" date="2019" name="Commun. Biol.">
        <title>The bagworm genome reveals a unique fibroin gene that provides high tensile strength.</title>
        <authorList>
            <person name="Kono N."/>
            <person name="Nakamura H."/>
            <person name="Ohtoshi R."/>
            <person name="Tomita M."/>
            <person name="Numata K."/>
            <person name="Arakawa K."/>
        </authorList>
    </citation>
    <scope>NUCLEOTIDE SEQUENCE [LARGE SCALE GENOMIC DNA]</scope>
</reference>
<accession>A0A4C1UDQ5</accession>